<proteinExistence type="predicted"/>
<comment type="caution">
    <text evidence="2">The sequence shown here is derived from an EMBL/GenBank/DDBJ whole genome shotgun (WGS) entry which is preliminary data.</text>
</comment>
<protein>
    <recommendedName>
        <fullName evidence="4">DUF3311 domain-containing protein</fullName>
    </recommendedName>
</protein>
<feature type="transmembrane region" description="Helical" evidence="1">
    <location>
        <begin position="41"/>
        <end position="65"/>
    </location>
</feature>
<dbReference type="RefSeq" id="WP_290299509.1">
    <property type="nucleotide sequence ID" value="NZ_JAUFQR010000001.1"/>
</dbReference>
<keyword evidence="1" id="KW-0472">Membrane</keyword>
<evidence type="ECO:0008006" key="4">
    <source>
        <dbReference type="Google" id="ProtNLM"/>
    </source>
</evidence>
<keyword evidence="1" id="KW-1133">Transmembrane helix</keyword>
<organism evidence="2 3">
    <name type="scientific">Chryseobacterium tructae</name>
    <dbReference type="NCBI Taxonomy" id="1037380"/>
    <lineage>
        <taxon>Bacteria</taxon>
        <taxon>Pseudomonadati</taxon>
        <taxon>Bacteroidota</taxon>
        <taxon>Flavobacteriia</taxon>
        <taxon>Flavobacteriales</taxon>
        <taxon>Weeksellaceae</taxon>
        <taxon>Chryseobacterium group</taxon>
        <taxon>Chryseobacterium</taxon>
    </lineage>
</organism>
<evidence type="ECO:0000313" key="3">
    <source>
        <dbReference type="Proteomes" id="UP001595735"/>
    </source>
</evidence>
<keyword evidence="1" id="KW-0812">Transmembrane</keyword>
<accession>A0ABV7Y0N8</accession>
<dbReference type="EMBL" id="JBHRYO010000002">
    <property type="protein sequence ID" value="MFC3757949.1"/>
    <property type="molecule type" value="Genomic_DNA"/>
</dbReference>
<evidence type="ECO:0000313" key="2">
    <source>
        <dbReference type="EMBL" id="MFC3757949.1"/>
    </source>
</evidence>
<name>A0ABV7Y0N8_9FLAO</name>
<keyword evidence="3" id="KW-1185">Reference proteome</keyword>
<evidence type="ECO:0000256" key="1">
    <source>
        <dbReference type="SAM" id="Phobius"/>
    </source>
</evidence>
<gene>
    <name evidence="2" type="ORF">ACFONJ_18370</name>
</gene>
<reference evidence="3" key="1">
    <citation type="journal article" date="2019" name="Int. J. Syst. Evol. Microbiol.">
        <title>The Global Catalogue of Microorganisms (GCM) 10K type strain sequencing project: providing services to taxonomists for standard genome sequencing and annotation.</title>
        <authorList>
            <consortium name="The Broad Institute Genomics Platform"/>
            <consortium name="The Broad Institute Genome Sequencing Center for Infectious Disease"/>
            <person name="Wu L."/>
            <person name="Ma J."/>
        </authorList>
    </citation>
    <scope>NUCLEOTIDE SEQUENCE [LARGE SCALE GENOMIC DNA]</scope>
    <source>
        <strain evidence="3">CECT 7798</strain>
    </source>
</reference>
<dbReference type="Proteomes" id="UP001595735">
    <property type="component" value="Unassembled WGS sequence"/>
</dbReference>
<sequence length="75" mass="8996">MKWYKIGVALSFLFWITCIITVTLADKFLTDVDLPLLFFYYYVWMHWFYLGLLGLCTVFWLYVIIKGNNDHANES</sequence>